<dbReference type="InterPro" id="IPR036705">
    <property type="entry name" value="Ribosyl_crysJ1_sf"/>
</dbReference>
<accession>A0ABU2XHR5</accession>
<dbReference type="InterPro" id="IPR050792">
    <property type="entry name" value="ADP-ribosylglycohydrolase"/>
</dbReference>
<dbReference type="PANTHER" id="PTHR16222:SF24">
    <property type="entry name" value="ADP-RIBOSYLHYDROLASE ARH3"/>
    <property type="match status" value="1"/>
</dbReference>
<protein>
    <submittedName>
        <fullName evidence="3">ADP-ribosylglycohydrolase family protein</fullName>
        <ecNumber evidence="3">3.2.2.-</ecNumber>
    </submittedName>
</protein>
<evidence type="ECO:0000313" key="3">
    <source>
        <dbReference type="EMBL" id="MDT0544423.1"/>
    </source>
</evidence>
<organism evidence="3 4">
    <name type="scientific">Streptomyces lonegramiae</name>
    <dbReference type="NCBI Taxonomy" id="3075524"/>
    <lineage>
        <taxon>Bacteria</taxon>
        <taxon>Bacillati</taxon>
        <taxon>Actinomycetota</taxon>
        <taxon>Actinomycetes</taxon>
        <taxon>Kitasatosporales</taxon>
        <taxon>Streptomycetaceae</taxon>
        <taxon>Streptomyces</taxon>
    </lineage>
</organism>
<keyword evidence="4" id="KW-1185">Reference proteome</keyword>
<sequence>MIRESWDETAARRARIRGCLLGGAIGDALGNPIEFLSLHRIHEVHGEKGITALVPDSSGVVGRITDDTQMTLFTAEGLIRAGARYSVKGIGGAEVAIVRNSYLRWLDTQNHSAPPPARDDQDLVRSGWLREQKWLYARRAPGNACLSGLASEHIPSYSDALDGTPGPVNSGSKGCGTVMRSAPFGLTGSGARESFELAAHCAQITHGHPTGYYAAGALAAMIALILDGDSLEGAALRTLELLTRYPGHEETSTALRKAVALAAEGEPTPEKAESLGGGWIAEEALAIAVYSALAHTAPKRNLLSKGGGLGYDPKWRRTPLQRALLLSVNHSGDSDSTGSICGNLLGAYYGDFRLPPMWLAQIEGRGTIAELADDFAYVFHQSVETYEPYEDVVLPRSRYPLY</sequence>
<comment type="caution">
    <text evidence="3">The sequence shown here is derived from an EMBL/GenBank/DDBJ whole genome shotgun (WGS) entry which is preliminary data.</text>
</comment>
<dbReference type="InterPro" id="IPR005502">
    <property type="entry name" value="Ribosyl_crysJ1"/>
</dbReference>
<reference evidence="3" key="1">
    <citation type="submission" date="2024-05" db="EMBL/GenBank/DDBJ databases">
        <title>30 novel species of actinomycetes from the DSMZ collection.</title>
        <authorList>
            <person name="Nouioui I."/>
        </authorList>
    </citation>
    <scope>NUCLEOTIDE SEQUENCE</scope>
    <source>
        <strain evidence="3">DSM 41529</strain>
    </source>
</reference>
<gene>
    <name evidence="3" type="ORF">RND15_17180</name>
</gene>
<dbReference type="RefSeq" id="WP_311724861.1">
    <property type="nucleotide sequence ID" value="NZ_JAVRFD010000007.1"/>
</dbReference>
<evidence type="ECO:0000313" key="4">
    <source>
        <dbReference type="Proteomes" id="UP001180754"/>
    </source>
</evidence>
<dbReference type="Gene3D" id="1.10.4080.10">
    <property type="entry name" value="ADP-ribosylation/Crystallin J1"/>
    <property type="match status" value="1"/>
</dbReference>
<dbReference type="SUPFAM" id="SSF101478">
    <property type="entry name" value="ADP-ribosylglycohydrolase"/>
    <property type="match status" value="1"/>
</dbReference>
<dbReference type="EC" id="3.2.2.-" evidence="3"/>
<dbReference type="EMBL" id="JAVRFD010000007">
    <property type="protein sequence ID" value="MDT0544423.1"/>
    <property type="molecule type" value="Genomic_DNA"/>
</dbReference>
<dbReference type="GO" id="GO:0016798">
    <property type="term" value="F:hydrolase activity, acting on glycosyl bonds"/>
    <property type="evidence" value="ECO:0007669"/>
    <property type="project" value="UniProtKB-KW"/>
</dbReference>
<evidence type="ECO:0000256" key="1">
    <source>
        <dbReference type="ARBA" id="ARBA00010702"/>
    </source>
</evidence>
<keyword evidence="3" id="KW-0326">Glycosidase</keyword>
<keyword evidence="2 3" id="KW-0378">Hydrolase</keyword>
<dbReference type="Pfam" id="PF03747">
    <property type="entry name" value="ADP_ribosyl_GH"/>
    <property type="match status" value="1"/>
</dbReference>
<dbReference type="PANTHER" id="PTHR16222">
    <property type="entry name" value="ADP-RIBOSYLGLYCOHYDROLASE"/>
    <property type="match status" value="1"/>
</dbReference>
<dbReference type="Proteomes" id="UP001180754">
    <property type="component" value="Unassembled WGS sequence"/>
</dbReference>
<evidence type="ECO:0000256" key="2">
    <source>
        <dbReference type="ARBA" id="ARBA00022801"/>
    </source>
</evidence>
<proteinExistence type="inferred from homology"/>
<comment type="similarity">
    <text evidence="1">Belongs to the ADP-ribosylglycohydrolase family.</text>
</comment>
<name>A0ABU2XHR5_9ACTN</name>